<feature type="transmembrane region" description="Helical" evidence="2">
    <location>
        <begin position="122"/>
        <end position="142"/>
    </location>
</feature>
<comment type="caution">
    <text evidence="4">The sequence shown here is derived from an EMBL/GenBank/DDBJ whole genome shotgun (WGS) entry which is preliminary data.</text>
</comment>
<reference evidence="4 5" key="1">
    <citation type="submission" date="2018-09" db="EMBL/GenBank/DDBJ databases">
        <title>Comparative genomics of Leucobacter spp.</title>
        <authorList>
            <person name="Reis A.C."/>
            <person name="Kolvenbach B.A."/>
            <person name="Corvini P.F.X."/>
            <person name="Nunes O.C."/>
        </authorList>
    </citation>
    <scope>NUCLEOTIDE SEQUENCE [LARGE SCALE GENOMIC DNA]</scope>
    <source>
        <strain evidence="4 5">L-1</strain>
    </source>
</reference>
<name>A0ABS1SRG1_9MICO</name>
<evidence type="ECO:0000256" key="2">
    <source>
        <dbReference type="SAM" id="Phobius"/>
    </source>
</evidence>
<feature type="transmembrane region" description="Helical" evidence="2">
    <location>
        <begin position="93"/>
        <end position="116"/>
    </location>
</feature>
<keyword evidence="2" id="KW-0472">Membrane</keyword>
<keyword evidence="5" id="KW-1185">Reference proteome</keyword>
<feature type="transmembrane region" description="Helical" evidence="2">
    <location>
        <begin position="149"/>
        <end position="168"/>
    </location>
</feature>
<feature type="transmembrane region" description="Helical" evidence="2">
    <location>
        <begin position="267"/>
        <end position="293"/>
    </location>
</feature>
<dbReference type="PROSITE" id="PS50943">
    <property type="entry name" value="HTH_CROC1"/>
    <property type="match status" value="1"/>
</dbReference>
<feature type="transmembrane region" description="Helical" evidence="2">
    <location>
        <begin position="211"/>
        <end position="232"/>
    </location>
</feature>
<dbReference type="Pfam" id="PF01381">
    <property type="entry name" value="HTH_3"/>
    <property type="match status" value="1"/>
</dbReference>
<dbReference type="Gene3D" id="1.10.260.40">
    <property type="entry name" value="lambda repressor-like DNA-binding domains"/>
    <property type="match status" value="1"/>
</dbReference>
<accession>A0ABS1SRG1</accession>
<evidence type="ECO:0000313" key="4">
    <source>
        <dbReference type="EMBL" id="MBL3690721.1"/>
    </source>
</evidence>
<keyword evidence="2" id="KW-0812">Transmembrane</keyword>
<keyword evidence="1" id="KW-0238">DNA-binding</keyword>
<feature type="transmembrane region" description="Helical" evidence="2">
    <location>
        <begin position="238"/>
        <end position="260"/>
    </location>
</feature>
<dbReference type="PANTHER" id="PTHR46558">
    <property type="entry name" value="TRACRIPTIONAL REGULATORY PROTEIN-RELATED-RELATED"/>
    <property type="match status" value="1"/>
</dbReference>
<feature type="transmembrane region" description="Helical" evidence="2">
    <location>
        <begin position="313"/>
        <end position="335"/>
    </location>
</feature>
<dbReference type="InterPro" id="IPR001387">
    <property type="entry name" value="Cro/C1-type_HTH"/>
</dbReference>
<dbReference type="CDD" id="cd00093">
    <property type="entry name" value="HTH_XRE"/>
    <property type="match status" value="1"/>
</dbReference>
<dbReference type="SMART" id="SM00530">
    <property type="entry name" value="HTH_XRE"/>
    <property type="match status" value="1"/>
</dbReference>
<gene>
    <name evidence="4" type="ORF">D3226_12280</name>
</gene>
<feature type="transmembrane region" description="Helical" evidence="2">
    <location>
        <begin position="174"/>
        <end position="199"/>
    </location>
</feature>
<organism evidence="4 5">
    <name type="scientific">Leucobacter chromiireducens subsp. chromiireducens</name>
    <dbReference type="NCBI Taxonomy" id="660067"/>
    <lineage>
        <taxon>Bacteria</taxon>
        <taxon>Bacillati</taxon>
        <taxon>Actinomycetota</taxon>
        <taxon>Actinomycetes</taxon>
        <taxon>Micrococcales</taxon>
        <taxon>Microbacteriaceae</taxon>
        <taxon>Leucobacter</taxon>
    </lineage>
</organism>
<evidence type="ECO:0000259" key="3">
    <source>
        <dbReference type="PROSITE" id="PS50943"/>
    </source>
</evidence>
<evidence type="ECO:0000256" key="1">
    <source>
        <dbReference type="ARBA" id="ARBA00023125"/>
    </source>
</evidence>
<protein>
    <submittedName>
        <fullName evidence="4">XRE family transcriptional regulator</fullName>
    </submittedName>
</protein>
<dbReference type="PANTHER" id="PTHR46558:SF15">
    <property type="entry name" value="HELIX-TURN-HELIX DOMAIN PROTEIN"/>
    <property type="match status" value="1"/>
</dbReference>
<feature type="domain" description="HTH cro/C1-type" evidence="3">
    <location>
        <begin position="14"/>
        <end position="68"/>
    </location>
</feature>
<proteinExistence type="predicted"/>
<dbReference type="EMBL" id="QYAD01000004">
    <property type="protein sequence ID" value="MBL3690721.1"/>
    <property type="molecule type" value="Genomic_DNA"/>
</dbReference>
<sequence length="356" mass="38180">MNTDITKRDLGRFVTERRRALGLTQKELAARLHVTESAVSKWERGLSYPDITMVQALAAELGVTGQELISASEDHEARADSRDARVYRGWRSAILWSTAIAYAATILTCLIVNLSVSHSLSWFWIVLPAVGIAFSLTTLPLLGIPRPGWWALGGALLSLLVLLVVVWLQSAPGIWVWIAISAVLLGLLVVFTPILLSLLPLPGSLRRHRTVLTLAIDTVAIAVFLGVIAVAVGKPGLWLQLMLPLAAIGLSLVWAVALVIRYVPGPVALRVSIIAALLGASGVGVDWAVARVLGEPWQFAPNLLRWEDATIDANIKLLVFLAGLAIAIVGVFVGLATQRAKRPASALATHENAAID</sequence>
<dbReference type="SUPFAM" id="SSF47413">
    <property type="entry name" value="lambda repressor-like DNA-binding domains"/>
    <property type="match status" value="1"/>
</dbReference>
<dbReference type="InterPro" id="IPR010982">
    <property type="entry name" value="Lambda_DNA-bd_dom_sf"/>
</dbReference>
<dbReference type="Proteomes" id="UP001646141">
    <property type="component" value="Unassembled WGS sequence"/>
</dbReference>
<keyword evidence="2" id="KW-1133">Transmembrane helix</keyword>
<evidence type="ECO:0000313" key="5">
    <source>
        <dbReference type="Proteomes" id="UP001646141"/>
    </source>
</evidence>
<dbReference type="RefSeq" id="WP_202382884.1">
    <property type="nucleotide sequence ID" value="NZ_BAAAMA010000010.1"/>
</dbReference>